<dbReference type="GO" id="GO:0006629">
    <property type="term" value="P:lipid metabolic process"/>
    <property type="evidence" value="ECO:0007669"/>
    <property type="project" value="InterPro"/>
</dbReference>
<dbReference type="Gene3D" id="3.20.20.190">
    <property type="entry name" value="Phosphatidylinositol (PI) phosphodiesterase"/>
    <property type="match status" value="1"/>
</dbReference>
<dbReference type="KEGG" id="cheb:HH215_21460"/>
<dbReference type="SUPFAM" id="SSF51695">
    <property type="entry name" value="PLC-like phosphodiesterases"/>
    <property type="match status" value="1"/>
</dbReference>
<organism evidence="2 3">
    <name type="scientific">Cohnella herbarum</name>
    <dbReference type="NCBI Taxonomy" id="2728023"/>
    <lineage>
        <taxon>Bacteria</taxon>
        <taxon>Bacillati</taxon>
        <taxon>Bacillota</taxon>
        <taxon>Bacilli</taxon>
        <taxon>Bacillales</taxon>
        <taxon>Paenibacillaceae</taxon>
        <taxon>Cohnella</taxon>
    </lineage>
</organism>
<dbReference type="InterPro" id="IPR017946">
    <property type="entry name" value="PLC-like_Pdiesterase_TIM-brl"/>
</dbReference>
<dbReference type="InterPro" id="IPR039477">
    <property type="entry name" value="ILEI/PANDER_dom"/>
</dbReference>
<evidence type="ECO:0000313" key="2">
    <source>
        <dbReference type="EMBL" id="QJD85494.1"/>
    </source>
</evidence>
<proteinExistence type="predicted"/>
<accession>A0A7Z2VLZ0</accession>
<dbReference type="RefSeq" id="WP_169281755.1">
    <property type="nucleotide sequence ID" value="NZ_CP051680.1"/>
</dbReference>
<feature type="domain" description="ILEI/PANDER" evidence="1">
    <location>
        <begin position="91"/>
        <end position="148"/>
    </location>
</feature>
<name>A0A7Z2VLZ0_9BACL</name>
<protein>
    <recommendedName>
        <fullName evidence="1">ILEI/PANDER domain-containing protein</fullName>
    </recommendedName>
</protein>
<dbReference type="GO" id="GO:0008081">
    <property type="term" value="F:phosphoric diester hydrolase activity"/>
    <property type="evidence" value="ECO:0007669"/>
    <property type="project" value="InterPro"/>
</dbReference>
<dbReference type="Pfam" id="PF15711">
    <property type="entry name" value="ILEI"/>
    <property type="match status" value="1"/>
</dbReference>
<evidence type="ECO:0000259" key="1">
    <source>
        <dbReference type="Pfam" id="PF15711"/>
    </source>
</evidence>
<keyword evidence="3" id="KW-1185">Reference proteome</keyword>
<evidence type="ECO:0000313" key="3">
    <source>
        <dbReference type="Proteomes" id="UP000502248"/>
    </source>
</evidence>
<reference evidence="2 3" key="1">
    <citation type="submission" date="2020-04" db="EMBL/GenBank/DDBJ databases">
        <title>Genome sequencing of novel species.</title>
        <authorList>
            <person name="Heo J."/>
            <person name="Kim S.-J."/>
            <person name="Kim J.-S."/>
            <person name="Hong S.-B."/>
            <person name="Kwon S.-W."/>
        </authorList>
    </citation>
    <scope>NUCLEOTIDE SEQUENCE [LARGE SCALE GENOMIC DNA]</scope>
    <source>
        <strain evidence="2 3">MFER-1</strain>
    </source>
</reference>
<dbReference type="AlphaFoldDB" id="A0A7Z2VLZ0"/>
<dbReference type="Proteomes" id="UP000502248">
    <property type="component" value="Chromosome"/>
</dbReference>
<gene>
    <name evidence="2" type="ORF">HH215_21460</name>
</gene>
<dbReference type="EMBL" id="CP051680">
    <property type="protein sequence ID" value="QJD85494.1"/>
    <property type="molecule type" value="Genomic_DNA"/>
</dbReference>
<sequence length="557" mass="64109">MFSRMHDLSLLEKESIYIPLTSMLAENKDGREQKVYTAYCATIYRQYGIWMQSFSDLVLEKNDKPIYFHASNYIPYLVNQGYQVEVVEGCSIVDYLGAVTVGSYVILSVKDEGSQQINEEIVERLREFGITQMDKTKLRHSFIWIARKKDGASYEVLHEACSTEQLCWEGFLGEALANVASGGALSTNLSRIEVNGIEQSMNQRGFNIVICSPDLRCESRSFDTFVTLYAEGSLFRANPPKSRTSLGKTISHSGGRIDGVDYTNCKEALEHSYAHRGHRVFEVDMEITSDAELVLRHDWESYLYHHLQQQQPEGIQDGQPLTLEQFSNLKIMKQYTPMTIVDLFRFLASYPDAQVVTDTIYIDPRRIEHQFRRIVEAAAPFGYNVLLRIIPQLYTEDMYSVIEKIFPFTRYIYTLYQTKATDDEVVKFVRDKKVKFVACLPERYSRELGKQLKSLGASVFIHTINELDTVREYIHEEVGGFYTDALSSVEVEQQFLAYQVELDTRREMLSVFLAFRFGISEDEALSAFNSVNLRELASISERLFQSQTLEEAYSLLR</sequence>